<sequence>MEKQETEKYFTLDKQEEQKFILSQNRQALIDIRNNDIAYYTQEVAIPAALVQLKWQNRREIYALRVKEEIYGAVLCAIMKKNPTLKNELEAQIEARYQQLKTDEAATLMMSRQLAEKQYKTHTVPTLPPEEISPAGPDAAVPPTPPAGL</sequence>
<dbReference type="AlphaFoldDB" id="A0A427V079"/>
<dbReference type="OrthoDB" id="6624446at2"/>
<dbReference type="EMBL" id="RHXB01000006">
    <property type="protein sequence ID" value="RSE26084.1"/>
    <property type="molecule type" value="Genomic_DNA"/>
</dbReference>
<proteinExistence type="predicted"/>
<protein>
    <submittedName>
        <fullName evidence="2">Cytoplasmic protein</fullName>
    </submittedName>
</protein>
<evidence type="ECO:0000256" key="1">
    <source>
        <dbReference type="SAM" id="MobiDB-lite"/>
    </source>
</evidence>
<name>A0A427V079_9ENTR</name>
<dbReference type="RefSeq" id="WP_125293696.1">
    <property type="nucleotide sequence ID" value="NZ_JAPTZM010000002.1"/>
</dbReference>
<feature type="region of interest" description="Disordered" evidence="1">
    <location>
        <begin position="119"/>
        <end position="149"/>
    </location>
</feature>
<organism evidence="2 3">
    <name type="scientific">Atlantibacter subterraneus</name>
    <dbReference type="NCBI Taxonomy" id="255519"/>
    <lineage>
        <taxon>Bacteria</taxon>
        <taxon>Pseudomonadati</taxon>
        <taxon>Pseudomonadota</taxon>
        <taxon>Gammaproteobacteria</taxon>
        <taxon>Enterobacterales</taxon>
        <taxon>Enterobacteriaceae</taxon>
        <taxon>Atlantibacter</taxon>
    </lineage>
</organism>
<dbReference type="Proteomes" id="UP000275331">
    <property type="component" value="Unassembled WGS sequence"/>
</dbReference>
<gene>
    <name evidence="2" type="ORF">EGT71_11055</name>
</gene>
<comment type="caution">
    <text evidence="2">The sequence shown here is derived from an EMBL/GenBank/DDBJ whole genome shotgun (WGS) entry which is preliminary data.</text>
</comment>
<evidence type="ECO:0000313" key="3">
    <source>
        <dbReference type="Proteomes" id="UP000275331"/>
    </source>
</evidence>
<feature type="compositionally biased region" description="Pro residues" evidence="1">
    <location>
        <begin position="140"/>
        <end position="149"/>
    </location>
</feature>
<reference evidence="2 3" key="1">
    <citation type="submission" date="2018-10" db="EMBL/GenBank/DDBJ databases">
        <title>Transmission dynamics of multidrug resistant bacteria on intensive care unit surfaces.</title>
        <authorList>
            <person name="D'Souza A.W."/>
            <person name="Potter R.F."/>
            <person name="Wallace M."/>
            <person name="Shupe A."/>
            <person name="Patel S."/>
            <person name="Sun S."/>
            <person name="Gul D."/>
            <person name="Kwon J.H."/>
            <person name="Andleeb S."/>
            <person name="Burnham C.-A.D."/>
            <person name="Dantas G."/>
        </authorList>
    </citation>
    <scope>NUCLEOTIDE SEQUENCE [LARGE SCALE GENOMIC DNA]</scope>
    <source>
        <strain evidence="2 3">AS_373</strain>
    </source>
</reference>
<accession>A0A427V079</accession>
<evidence type="ECO:0000313" key="2">
    <source>
        <dbReference type="EMBL" id="RSE26084.1"/>
    </source>
</evidence>